<comment type="caution">
    <text evidence="2">The sequence shown here is derived from an EMBL/GenBank/DDBJ whole genome shotgun (WGS) entry which is preliminary data.</text>
</comment>
<accession>A0AA90KB18</accession>
<proteinExistence type="predicted"/>
<dbReference type="PROSITE" id="PS51318">
    <property type="entry name" value="TAT"/>
    <property type="match status" value="1"/>
</dbReference>
<dbReference type="InterPro" id="IPR006311">
    <property type="entry name" value="TAT_signal"/>
</dbReference>
<dbReference type="AlphaFoldDB" id="A0AA90KB18"/>
<organism evidence="2">
    <name type="scientific">Streptantibioticus silvisoli</name>
    <dbReference type="NCBI Taxonomy" id="2705255"/>
    <lineage>
        <taxon>Bacteria</taxon>
        <taxon>Bacillati</taxon>
        <taxon>Actinomycetota</taxon>
        <taxon>Actinomycetes</taxon>
        <taxon>Kitasatosporales</taxon>
        <taxon>Streptomycetaceae</taxon>
        <taxon>Streptantibioticus</taxon>
    </lineage>
</organism>
<evidence type="ECO:0000313" key="2">
    <source>
        <dbReference type="EMBL" id="MDI5973093.1"/>
    </source>
</evidence>
<dbReference type="NCBIfam" id="TIGR03767">
    <property type="entry name" value="P_acnes_RR"/>
    <property type="match status" value="1"/>
</dbReference>
<feature type="compositionally biased region" description="Basic and acidic residues" evidence="1">
    <location>
        <begin position="577"/>
        <end position="588"/>
    </location>
</feature>
<dbReference type="InterPro" id="IPR051918">
    <property type="entry name" value="STPP_CPPED1"/>
</dbReference>
<dbReference type="Gene3D" id="3.30.750.180">
    <property type="entry name" value="GpdQ, beta-strand dimerisation domain"/>
    <property type="match status" value="1"/>
</dbReference>
<dbReference type="InterPro" id="IPR029052">
    <property type="entry name" value="Metallo-depent_PP-like"/>
</dbReference>
<gene>
    <name evidence="2" type="ORF">POF50_027735</name>
</gene>
<protein>
    <submittedName>
        <fullName evidence="2">TIGR03767 family metallophosphoesterase</fullName>
    </submittedName>
</protein>
<feature type="region of interest" description="Disordered" evidence="1">
    <location>
        <begin position="1"/>
        <end position="27"/>
    </location>
</feature>
<reference evidence="2" key="1">
    <citation type="submission" date="2023-05" db="EMBL/GenBank/DDBJ databases">
        <title>Streptantibioticus silvisoli sp. nov., acidotolerant actinomycetes 1 from pine litter.</title>
        <authorList>
            <person name="Swiecimska M."/>
            <person name="Golinska P."/>
            <person name="Sangal V."/>
            <person name="Wachnowicz B."/>
            <person name="Goodfellow M."/>
        </authorList>
    </citation>
    <scope>NUCLEOTIDE SEQUENCE</scope>
    <source>
        <strain evidence="2">SL13</strain>
    </source>
</reference>
<name>A0AA90KB18_9ACTN</name>
<dbReference type="PANTHER" id="PTHR43143">
    <property type="entry name" value="METALLOPHOSPHOESTERASE, CALCINEURIN SUPERFAMILY"/>
    <property type="match status" value="1"/>
</dbReference>
<dbReference type="InterPro" id="IPR022506">
    <property type="entry name" value="Metallophosphoesterase_PPA1498"/>
</dbReference>
<sequence length="588" mass="61963">MSGSAPAPLLPAAAPAPAPPRPPGRRAVLMAGGGLATAAAGGGLGLWAGPARPAAAHRPVIRPLAPVRPAQPAGRGPYTAGTTLETVAAPRGTGGYRRLADGPGWQRVVRTDLAAGHPARAGRRTALAAFVQITDLHLCDAQSPLRVEYLRAADTGTWRPQEALSVAGAAALVERVNALPGGPATGHDLSCVITTGDNCDNNERVELDWFLTVMNGGRVVPDTGAAGVYEGVQASGLPLYWQPDAALRDHDKRLGFPRVPGFLDAAVRPVDTPGLRLPWYSTAGNHDGLVSGCFALGGASFGAVATGTRKLEEVTPAEAAKVLAAAGAGREVRGELLRDLYEAHRRDLRTVTADPRRALFTREEYLAAHLDPAHTGPGPVGHGYTAANLADGHLHYAFRLAEGVLGVSLDTTDRAGDSPGSVGTAQLAWLDAVLTGAADQHVIVFSHHTGRTMTNTRPDPERPGEKRHTGAEVLDVLGRHRNVRAWINGHVHANEIRARDGFWEISTASHVDHPQLARVVELADNHDGTLSLFTTLVESAAPHRTDFTDLSTTGLASLYREISFNRPGGSTTSTGRPTDRNTELLLRR</sequence>
<dbReference type="InterPro" id="IPR042281">
    <property type="entry name" value="GpdQ_beta-strand"/>
</dbReference>
<feature type="region of interest" description="Disordered" evidence="1">
    <location>
        <begin position="566"/>
        <end position="588"/>
    </location>
</feature>
<evidence type="ECO:0000256" key="1">
    <source>
        <dbReference type="SAM" id="MobiDB-lite"/>
    </source>
</evidence>
<dbReference type="PANTHER" id="PTHR43143:SF1">
    <property type="entry name" value="SERINE_THREONINE-PROTEIN PHOSPHATASE CPPED1"/>
    <property type="match status" value="1"/>
</dbReference>
<feature type="compositionally biased region" description="Low complexity" evidence="1">
    <location>
        <begin position="566"/>
        <end position="576"/>
    </location>
</feature>
<dbReference type="EMBL" id="JABXJJ020000041">
    <property type="protein sequence ID" value="MDI5973093.1"/>
    <property type="molecule type" value="Genomic_DNA"/>
</dbReference>
<feature type="compositionally biased region" description="Low complexity" evidence="1">
    <location>
        <begin position="1"/>
        <end position="13"/>
    </location>
</feature>
<dbReference type="RefSeq" id="WP_282699041.1">
    <property type="nucleotide sequence ID" value="NZ_JABXJJ020000041.1"/>
</dbReference>
<dbReference type="SUPFAM" id="SSF56300">
    <property type="entry name" value="Metallo-dependent phosphatases"/>
    <property type="match status" value="1"/>
</dbReference>